<dbReference type="EMBL" id="JBCGBO010000005">
    <property type="protein sequence ID" value="KAK9200094.1"/>
    <property type="molecule type" value="Genomic_DNA"/>
</dbReference>
<proteinExistence type="predicted"/>
<reference evidence="1 3" key="1">
    <citation type="submission" date="2024-05" db="EMBL/GenBank/DDBJ databases">
        <title>Haplotype-resolved chromosome-level genome assembly of Huyou (Citrus changshanensis).</title>
        <authorList>
            <person name="Miao C."/>
            <person name="Chen W."/>
            <person name="Wu Y."/>
            <person name="Wang L."/>
            <person name="Zhao S."/>
            <person name="Grierson D."/>
            <person name="Xu C."/>
            <person name="Chen K."/>
        </authorList>
    </citation>
    <scope>NUCLEOTIDE SEQUENCE [LARGE SCALE GENOMIC DNA]</scope>
    <source>
        <strain evidence="1">01-14</strain>
        <tissue evidence="1">Leaf</tissue>
    </source>
</reference>
<comment type="caution">
    <text evidence="1">The sequence shown here is derived from an EMBL/GenBank/DDBJ whole genome shotgun (WGS) entry which is preliminary data.</text>
</comment>
<dbReference type="AlphaFoldDB" id="A0AAP0M784"/>
<accession>A0AAP0M784</accession>
<evidence type="ECO:0000313" key="3">
    <source>
        <dbReference type="Proteomes" id="UP001428341"/>
    </source>
</evidence>
<name>A0AAP0M784_9ROSI</name>
<dbReference type="EMBL" id="JBCGBO010000005">
    <property type="protein sequence ID" value="KAK9200093.1"/>
    <property type="molecule type" value="Genomic_DNA"/>
</dbReference>
<sequence>MAFYGWRWGDAIEERWVSYSEAVDLKKKKKKRIIKEEEGSSCLDDDDDDDGDADAAGAWRVKQVQGKKLDYQEILNAWSDNQEVLKENTLGFKLGSKSSFQSL</sequence>
<evidence type="ECO:0000313" key="1">
    <source>
        <dbReference type="EMBL" id="KAK9200093.1"/>
    </source>
</evidence>
<protein>
    <submittedName>
        <fullName evidence="1">Uncharacterized protein</fullName>
    </submittedName>
</protein>
<dbReference type="Proteomes" id="UP001428341">
    <property type="component" value="Unassembled WGS sequence"/>
</dbReference>
<evidence type="ECO:0000313" key="2">
    <source>
        <dbReference type="EMBL" id="KAK9200094.1"/>
    </source>
</evidence>
<organism evidence="1 3">
    <name type="scientific">Citrus x changshan-huyou</name>
    <dbReference type="NCBI Taxonomy" id="2935761"/>
    <lineage>
        <taxon>Eukaryota</taxon>
        <taxon>Viridiplantae</taxon>
        <taxon>Streptophyta</taxon>
        <taxon>Embryophyta</taxon>
        <taxon>Tracheophyta</taxon>
        <taxon>Spermatophyta</taxon>
        <taxon>Magnoliopsida</taxon>
        <taxon>eudicotyledons</taxon>
        <taxon>Gunneridae</taxon>
        <taxon>Pentapetalae</taxon>
        <taxon>rosids</taxon>
        <taxon>malvids</taxon>
        <taxon>Sapindales</taxon>
        <taxon>Rutaceae</taxon>
        <taxon>Aurantioideae</taxon>
        <taxon>Citrus</taxon>
    </lineage>
</organism>
<gene>
    <name evidence="1" type="ORF">WN944_015288</name>
    <name evidence="2" type="ORF">WN944_015289</name>
</gene>
<keyword evidence="3" id="KW-1185">Reference proteome</keyword>